<feature type="compositionally biased region" description="Basic and acidic residues" evidence="1">
    <location>
        <begin position="650"/>
        <end position="661"/>
    </location>
</feature>
<dbReference type="Gene3D" id="3.90.190.10">
    <property type="entry name" value="Protein tyrosine phosphatase superfamily"/>
    <property type="match status" value="3"/>
</dbReference>
<dbReference type="CDD" id="cd14496">
    <property type="entry name" value="PTP_paladin"/>
    <property type="match status" value="1"/>
</dbReference>
<feature type="compositionally biased region" description="Low complexity" evidence="1">
    <location>
        <begin position="77"/>
        <end position="87"/>
    </location>
</feature>
<dbReference type="EMBL" id="JAEPRC010000084">
    <property type="protein sequence ID" value="KAG2210168.1"/>
    <property type="molecule type" value="Genomic_DNA"/>
</dbReference>
<dbReference type="InterPro" id="IPR029021">
    <property type="entry name" value="Prot-tyrosine_phosphatase-like"/>
</dbReference>
<dbReference type="PANTHER" id="PTHR23339">
    <property type="entry name" value="TYROSINE SPECIFIC PROTEIN PHOSPHATASE AND DUAL SPECIFICITY PROTEIN PHOSPHATASE"/>
    <property type="match status" value="1"/>
</dbReference>
<evidence type="ECO:0000313" key="3">
    <source>
        <dbReference type="Proteomes" id="UP000650833"/>
    </source>
</evidence>
<keyword evidence="3" id="KW-1185">Reference proteome</keyword>
<evidence type="ECO:0008006" key="4">
    <source>
        <dbReference type="Google" id="ProtNLM"/>
    </source>
</evidence>
<protein>
    <recommendedName>
        <fullName evidence="4">Paladin</fullName>
    </recommendedName>
</protein>
<feature type="region of interest" description="Disordered" evidence="1">
    <location>
        <begin position="650"/>
        <end position="672"/>
    </location>
</feature>
<name>A0A8H7RGH3_9FUNG</name>
<comment type="caution">
    <text evidence="2">The sequence shown here is derived from an EMBL/GenBank/DDBJ whole genome shotgun (WGS) entry which is preliminary data.</text>
</comment>
<dbReference type="OrthoDB" id="66369at2759"/>
<dbReference type="Proteomes" id="UP000650833">
    <property type="component" value="Unassembled WGS sequence"/>
</dbReference>
<dbReference type="SMART" id="SM01301">
    <property type="entry name" value="PTPlike_phytase"/>
    <property type="match status" value="3"/>
</dbReference>
<dbReference type="Pfam" id="PF14566">
    <property type="entry name" value="PTPlike_phytase"/>
    <property type="match status" value="3"/>
</dbReference>
<dbReference type="InterPro" id="IPR050561">
    <property type="entry name" value="PTP"/>
</dbReference>
<organism evidence="2 3">
    <name type="scientific">Mucor plumbeus</name>
    <dbReference type="NCBI Taxonomy" id="97098"/>
    <lineage>
        <taxon>Eukaryota</taxon>
        <taxon>Fungi</taxon>
        <taxon>Fungi incertae sedis</taxon>
        <taxon>Mucoromycota</taxon>
        <taxon>Mucoromycotina</taxon>
        <taxon>Mucoromycetes</taxon>
        <taxon>Mucorales</taxon>
        <taxon>Mucorineae</taxon>
        <taxon>Mucoraceae</taxon>
        <taxon>Mucor</taxon>
    </lineage>
</organism>
<accession>A0A8H7RGH3</accession>
<proteinExistence type="predicted"/>
<evidence type="ECO:0000256" key="1">
    <source>
        <dbReference type="SAM" id="MobiDB-lite"/>
    </source>
</evidence>
<gene>
    <name evidence="2" type="ORF">INT46_009706</name>
</gene>
<dbReference type="SUPFAM" id="SSF52799">
    <property type="entry name" value="(Phosphotyrosine protein) phosphatases II"/>
    <property type="match status" value="3"/>
</dbReference>
<evidence type="ECO:0000313" key="2">
    <source>
        <dbReference type="EMBL" id="KAG2210168.1"/>
    </source>
</evidence>
<reference evidence="2" key="1">
    <citation type="submission" date="2020-12" db="EMBL/GenBank/DDBJ databases">
        <title>Metabolic potential, ecology and presence of endohyphal bacteria is reflected in genomic diversity of Mucoromycotina.</title>
        <authorList>
            <person name="Muszewska A."/>
            <person name="Okrasinska A."/>
            <person name="Steczkiewicz K."/>
            <person name="Drgas O."/>
            <person name="Orlowska M."/>
            <person name="Perlinska-Lenart U."/>
            <person name="Aleksandrzak-Piekarczyk T."/>
            <person name="Szatraj K."/>
            <person name="Zielenkiewicz U."/>
            <person name="Pilsyk S."/>
            <person name="Malc E."/>
            <person name="Mieczkowski P."/>
            <person name="Kruszewska J.S."/>
            <person name="Biernat P."/>
            <person name="Pawlowska J."/>
        </authorList>
    </citation>
    <scope>NUCLEOTIDE SEQUENCE</scope>
    <source>
        <strain evidence="2">CBS 226.32</strain>
    </source>
</reference>
<feature type="region of interest" description="Disordered" evidence="1">
    <location>
        <begin position="64"/>
        <end position="94"/>
    </location>
</feature>
<sequence length="1535" mass="173798">MTVSKDFNSFLGTSPKSNNTFSLYAESSSTRRGSVPSVNDSPSLQRRLIDSTLTQTIEFSKNFVPPRIGGAGGSGSNSGNHSRQSSNIDNNTMFHSNQINNTLDPFSLLKMAPNVVKSRKGSVLARNTILKMDHFSSGTNTNLDFHLQGAPNFRVAELNVHGVAQPTVIGLSTILAILNCHPKSLNSESCTWFSTREEPLVYLNGSPYVLREYADPMQNMSAFLGINSVRLEKVEERLKLDVVKEAKSLGGLLLVHQELSDGNVVPCYIAADKVQTPKEVFQSFQTEGYRLKYFRIPISPEQAPDDNYFDEYINVIRNLEPTDPLIFNCGIGAVRTTVGIIIAQIIRRTQLIERGQPDPFPIPGWGYPTTTDSSPIITNEPNMNRFVKGLEEADNVNAKNHALLRLVLILENALDSKLSSRSAIEWVLERGSLIENLKEAIMGNYQSIISLTTVLESGTFSKRILDSVIDRSDAVINLRESILTNRIRQTTQTSSADYDESNYLSKALNGLQRYFFLLCFTAYVNESPNTKFENRFSSWVRSRTEVWAMLQNMRRKGPRLYFFRPVEDLHHLNPTTNQKRAISALSVSRGRNSSTQGMFDMTGAGPQLNTGITVEMEEFAINSRTGVVLTSQTILKVDFWHFGYLSDQNEDKPSSIEEDKSQQQQQQGTERHHSFVIDGASNFRRIENTHVYGVAQPTVNGLRQVIRTLLSDRPKSERILWINLREEPIIYINGIPYVLRDRAFTLRNLRAYKGITGSRMEQLEERLKEDVIREVTQCGGRILLHGEDKDGNVLSSWEEVDLQDIMTVREVMEFAALEIQQERELSDNDDNEESQKSLVNNLLEYRRVPITAEKAPEWRDFDDLTSLVTGVDLSKTAIIMNCQVGLGRSTTGTIIATLLTRWIRPKNSTSSNNSSVRSSRSELPLKTSLQYPNYQIINSLLRVIRRGLENKCIVDSILDQCSVGGRNLRSTIEDARIQAEKEQEEDPVQFRRTVKRGVTSLERYFMLICFQAYLDSTSPSLVRDTESFGLWMKRHPELATILQDLLHTSKKEDEFRSLVPVEQSLGGGDGMALSSEVMRVVNSRNGQVLAQQTILKHDAFPGCQKMSLKEKIPGAYNFRRIEIKQVKSAVKYGGLAATVSGLAADMERDDEKALQAPFISGCAMPNKDAIKSILKAMQAGPGGHRWVFWTCLREEPVLYVNKNPYVLRLFTDPLKNLETTGISKERVESMEDRMRLDVIQELDEYDGRLLLHDEDSDFNLLPLWETVPSDSVETPSQVFESIRAEGYQVDFLRIPITDEQAPIPDVFDQLIHRMREANQGVDVIFNCQMGRGRTTTGMIVASLLSMILSNDAIGDMTDSFMIDNSTTIINPFSPNNDYGNDDESYDERERYQNGEYRVILQLVSVLTYGKLAKRLTDQAINMCDHMQNLRKAIYDYKLRIEAMTDQGSKKWRAAREAANNYLVRYFYLVVFANYLLEEMGTTIENDDDELDDTSSDQQENSTAFKEARKLTTFKEWLKGRREIVNIISLQTLDLS</sequence>